<evidence type="ECO:0000256" key="2">
    <source>
        <dbReference type="ARBA" id="ARBA00023125"/>
    </source>
</evidence>
<comment type="similarity">
    <text evidence="1">Belongs to the 'phage' integrase family.</text>
</comment>
<evidence type="ECO:0000313" key="6">
    <source>
        <dbReference type="Proteomes" id="UP001241110"/>
    </source>
</evidence>
<dbReference type="Pfam" id="PF17293">
    <property type="entry name" value="Arm-DNA-bind_5"/>
    <property type="match status" value="1"/>
</dbReference>
<dbReference type="Gene3D" id="1.10.443.10">
    <property type="entry name" value="Intergrase catalytic core"/>
    <property type="match status" value="1"/>
</dbReference>
<dbReference type="Proteomes" id="UP001241110">
    <property type="component" value="Unassembled WGS sequence"/>
</dbReference>
<feature type="domain" description="Tyr recombinase" evidence="4">
    <location>
        <begin position="209"/>
        <end position="377"/>
    </location>
</feature>
<keyword evidence="3" id="KW-0233">DNA recombination</keyword>
<dbReference type="Gene3D" id="1.10.150.130">
    <property type="match status" value="1"/>
</dbReference>
<dbReference type="PANTHER" id="PTHR30349:SF64">
    <property type="entry name" value="PROPHAGE INTEGRASE INTD-RELATED"/>
    <property type="match status" value="1"/>
</dbReference>
<sequence>MTVLFWLRKNQMNKKGECPIWCTISIEQSKSEFSCKMTIDPIHWDQRNQRARGRLADYINTQIEQILAKVFDIKVIAQAQGKSVTPQLIKNEYQGKVVTKPTFLQMYAKCLERKTHINPISKKHYERRMKNIEVFLKLHKKELILPEEFTPDLLEELEHHLKSEHKVKSQEYLFRYLDSVREVLRFCHKKDIPVNRQTMEYEIKKGKTKTPVYLNQQQILALANFKSPAKHLMQTKDLALFQRYTGFAYIDLTTFDYENDTVEENGKRWIKKIRTKSGEVSLLPLFDEARTILEKYDYKLPVISNQKYNAYLGTIGEIIGLPFKLTSHILRKTAGALWLQEGIPYALVSTMLGHSSITTTQKHYVRVDLSALKAHFG</sequence>
<dbReference type="InterPro" id="IPR010998">
    <property type="entry name" value="Integrase_recombinase_N"/>
</dbReference>
<proteinExistence type="inferred from homology"/>
<reference evidence="5" key="1">
    <citation type="submission" date="2023-05" db="EMBL/GenBank/DDBJ databases">
        <authorList>
            <person name="Zhang X."/>
        </authorList>
    </citation>
    <scope>NUCLEOTIDE SEQUENCE</scope>
    <source>
        <strain evidence="5">YF14B1</strain>
    </source>
</reference>
<dbReference type="PROSITE" id="PS51898">
    <property type="entry name" value="TYR_RECOMBINASE"/>
    <property type="match status" value="1"/>
</dbReference>
<dbReference type="InterPro" id="IPR050090">
    <property type="entry name" value="Tyrosine_recombinase_XerCD"/>
</dbReference>
<dbReference type="InterPro" id="IPR013762">
    <property type="entry name" value="Integrase-like_cat_sf"/>
</dbReference>
<dbReference type="GO" id="GO:0015074">
    <property type="term" value="P:DNA integration"/>
    <property type="evidence" value="ECO:0007669"/>
    <property type="project" value="InterPro"/>
</dbReference>
<organism evidence="5 6">
    <name type="scientific">Xanthocytophaga flava</name>
    <dbReference type="NCBI Taxonomy" id="3048013"/>
    <lineage>
        <taxon>Bacteria</taxon>
        <taxon>Pseudomonadati</taxon>
        <taxon>Bacteroidota</taxon>
        <taxon>Cytophagia</taxon>
        <taxon>Cytophagales</taxon>
        <taxon>Rhodocytophagaceae</taxon>
        <taxon>Xanthocytophaga</taxon>
    </lineage>
</organism>
<dbReference type="AlphaFoldDB" id="A0AAE3U5I3"/>
<dbReference type="GO" id="GO:0003677">
    <property type="term" value="F:DNA binding"/>
    <property type="evidence" value="ECO:0007669"/>
    <property type="project" value="UniProtKB-KW"/>
</dbReference>
<dbReference type="InterPro" id="IPR035386">
    <property type="entry name" value="Arm-DNA-bind_5"/>
</dbReference>
<accession>A0AAE3U5I3</accession>
<dbReference type="PANTHER" id="PTHR30349">
    <property type="entry name" value="PHAGE INTEGRASE-RELATED"/>
    <property type="match status" value="1"/>
</dbReference>
<dbReference type="SUPFAM" id="SSF56349">
    <property type="entry name" value="DNA breaking-rejoining enzymes"/>
    <property type="match status" value="1"/>
</dbReference>
<name>A0AAE3U5I3_9BACT</name>
<evidence type="ECO:0000256" key="3">
    <source>
        <dbReference type="ARBA" id="ARBA00023172"/>
    </source>
</evidence>
<dbReference type="GO" id="GO:0006310">
    <property type="term" value="P:DNA recombination"/>
    <property type="evidence" value="ECO:0007669"/>
    <property type="project" value="UniProtKB-KW"/>
</dbReference>
<dbReference type="CDD" id="cd01185">
    <property type="entry name" value="INTN1_C_like"/>
    <property type="match status" value="1"/>
</dbReference>
<evidence type="ECO:0000259" key="4">
    <source>
        <dbReference type="PROSITE" id="PS51898"/>
    </source>
</evidence>
<protein>
    <submittedName>
        <fullName evidence="5">Site-specific integrase</fullName>
    </submittedName>
</protein>
<dbReference type="RefSeq" id="WP_313976873.1">
    <property type="nucleotide sequence ID" value="NZ_JASJOS010000003.1"/>
</dbReference>
<evidence type="ECO:0000256" key="1">
    <source>
        <dbReference type="ARBA" id="ARBA00008857"/>
    </source>
</evidence>
<gene>
    <name evidence="5" type="ORF">QNI16_07380</name>
</gene>
<evidence type="ECO:0000313" key="5">
    <source>
        <dbReference type="EMBL" id="MDJ1480301.1"/>
    </source>
</evidence>
<dbReference type="InterPro" id="IPR011010">
    <property type="entry name" value="DNA_brk_join_enz"/>
</dbReference>
<dbReference type="EMBL" id="JASJOS010000003">
    <property type="protein sequence ID" value="MDJ1480301.1"/>
    <property type="molecule type" value="Genomic_DNA"/>
</dbReference>
<keyword evidence="2" id="KW-0238">DNA-binding</keyword>
<comment type="caution">
    <text evidence="5">The sequence shown here is derived from an EMBL/GenBank/DDBJ whole genome shotgun (WGS) entry which is preliminary data.</text>
</comment>
<dbReference type="Pfam" id="PF00589">
    <property type="entry name" value="Phage_integrase"/>
    <property type="match status" value="1"/>
</dbReference>
<dbReference type="InterPro" id="IPR002104">
    <property type="entry name" value="Integrase_catalytic"/>
</dbReference>